<feature type="domain" description="Fibronectin type-III" evidence="1">
    <location>
        <begin position="68"/>
        <end position="163"/>
    </location>
</feature>
<dbReference type="Gene3D" id="2.60.40.10">
    <property type="entry name" value="Immunoglobulins"/>
    <property type="match status" value="1"/>
</dbReference>
<protein>
    <recommendedName>
        <fullName evidence="1">Fibronectin type-III domain-containing protein</fullName>
    </recommendedName>
</protein>
<organism evidence="2 3">
    <name type="scientific">Lentilactobacillus parafarraginis DSM 18390 = JCM 14109</name>
    <dbReference type="NCBI Taxonomy" id="1423786"/>
    <lineage>
        <taxon>Bacteria</taxon>
        <taxon>Bacillati</taxon>
        <taxon>Bacillota</taxon>
        <taxon>Bacilli</taxon>
        <taxon>Lactobacillales</taxon>
        <taxon>Lactobacillaceae</taxon>
        <taxon>Lentilactobacillus</taxon>
    </lineage>
</organism>
<proteinExistence type="predicted"/>
<dbReference type="Pfam" id="PF02368">
    <property type="entry name" value="Big_2"/>
    <property type="match status" value="1"/>
</dbReference>
<dbReference type="Proteomes" id="UP000051010">
    <property type="component" value="Unassembled WGS sequence"/>
</dbReference>
<name>A0A0R1YEP9_9LACO</name>
<dbReference type="InterPro" id="IPR008964">
    <property type="entry name" value="Invasin/intimin_cell_adhesion"/>
</dbReference>
<dbReference type="SUPFAM" id="SSF49265">
    <property type="entry name" value="Fibronectin type III"/>
    <property type="match status" value="1"/>
</dbReference>
<sequence>MANRTKQQLKVYQGDKLIATGDAGKTSVHADLPEGDYPAGTFKESFYDTGDKTESDKVDVPGVLSLHPPGVPQVSLKAGDGKVTVTYAAIDGATGYEIWAKKASENWPASPVQTVDNKTLSVDVPDLVNGTEYTLAVVAVNAYGKSDIGATGASNHATPTAPTVNVTGVTLTTDTPLDLKVGDTHQILANVEPDNATDKVLTYDSADKTLATVDDKGLVTAVKVGEVDITIASHADSTKKATLHLVIAAAS</sequence>
<evidence type="ECO:0000313" key="2">
    <source>
        <dbReference type="EMBL" id="KRM40785.1"/>
    </source>
</evidence>
<dbReference type="SUPFAM" id="SSF49373">
    <property type="entry name" value="Invasin/intimin cell-adhesion fragments"/>
    <property type="match status" value="1"/>
</dbReference>
<reference evidence="2 3" key="1">
    <citation type="journal article" date="2015" name="Genome Announc.">
        <title>Expanding the biotechnology potential of lactobacilli through comparative genomics of 213 strains and associated genera.</title>
        <authorList>
            <person name="Sun Z."/>
            <person name="Harris H.M."/>
            <person name="McCann A."/>
            <person name="Guo C."/>
            <person name="Argimon S."/>
            <person name="Zhang W."/>
            <person name="Yang X."/>
            <person name="Jeffery I.B."/>
            <person name="Cooney J.C."/>
            <person name="Kagawa T.F."/>
            <person name="Liu W."/>
            <person name="Song Y."/>
            <person name="Salvetti E."/>
            <person name="Wrobel A."/>
            <person name="Rasinkangas P."/>
            <person name="Parkhill J."/>
            <person name="Rea M.C."/>
            <person name="O'Sullivan O."/>
            <person name="Ritari J."/>
            <person name="Douillard F.P."/>
            <person name="Paul Ross R."/>
            <person name="Yang R."/>
            <person name="Briner A.E."/>
            <person name="Felis G.E."/>
            <person name="de Vos W.M."/>
            <person name="Barrangou R."/>
            <person name="Klaenhammer T.R."/>
            <person name="Caufield P.W."/>
            <person name="Cui Y."/>
            <person name="Zhang H."/>
            <person name="O'Toole P.W."/>
        </authorList>
    </citation>
    <scope>NUCLEOTIDE SEQUENCE [LARGE SCALE GENOMIC DNA]</scope>
    <source>
        <strain evidence="2 3">DSM 18390</strain>
    </source>
</reference>
<evidence type="ECO:0000313" key="3">
    <source>
        <dbReference type="Proteomes" id="UP000051010"/>
    </source>
</evidence>
<comment type="caution">
    <text evidence="2">The sequence shown here is derived from an EMBL/GenBank/DDBJ whole genome shotgun (WGS) entry which is preliminary data.</text>
</comment>
<evidence type="ECO:0000259" key="1">
    <source>
        <dbReference type="PROSITE" id="PS50853"/>
    </source>
</evidence>
<dbReference type="SMART" id="SM00635">
    <property type="entry name" value="BID_2"/>
    <property type="match status" value="1"/>
</dbReference>
<accession>A0A0R1YEP9</accession>
<dbReference type="InterPro" id="IPR003343">
    <property type="entry name" value="Big_2"/>
</dbReference>
<gene>
    <name evidence="2" type="ORF">FD47_GL002659</name>
</gene>
<dbReference type="InterPro" id="IPR013783">
    <property type="entry name" value="Ig-like_fold"/>
</dbReference>
<dbReference type="SMART" id="SM00060">
    <property type="entry name" value="FN3"/>
    <property type="match status" value="1"/>
</dbReference>
<dbReference type="AlphaFoldDB" id="A0A0R1YEP9"/>
<dbReference type="InterPro" id="IPR036116">
    <property type="entry name" value="FN3_sf"/>
</dbReference>
<dbReference type="RefSeq" id="WP_054736186.1">
    <property type="nucleotide sequence ID" value="NZ_AZFZ01000071.1"/>
</dbReference>
<dbReference type="InterPro" id="IPR003961">
    <property type="entry name" value="FN3_dom"/>
</dbReference>
<dbReference type="EMBL" id="AZFZ01000071">
    <property type="protein sequence ID" value="KRM40785.1"/>
    <property type="molecule type" value="Genomic_DNA"/>
</dbReference>
<dbReference type="PROSITE" id="PS50853">
    <property type="entry name" value="FN3"/>
    <property type="match status" value="1"/>
</dbReference>
<dbReference type="PATRIC" id="fig|1423786.4.peg.2785"/>
<dbReference type="CDD" id="cd00063">
    <property type="entry name" value="FN3"/>
    <property type="match status" value="1"/>
</dbReference>
<dbReference type="Gene3D" id="2.60.40.1080">
    <property type="match status" value="1"/>
</dbReference>